<accession>A0AAV5UFA7</accession>
<protein>
    <submittedName>
        <fullName evidence="1">Uncharacterized protein</fullName>
    </submittedName>
</protein>
<feature type="non-terminal residue" evidence="1">
    <location>
        <position position="1"/>
    </location>
</feature>
<dbReference type="EMBL" id="BTSX01000006">
    <property type="protein sequence ID" value="GMT05054.1"/>
    <property type="molecule type" value="Genomic_DNA"/>
</dbReference>
<dbReference type="AlphaFoldDB" id="A0AAV5UFA7"/>
<name>A0AAV5UFA7_9BILA</name>
<sequence length="126" mass="14203">VMALKDIDYFFCFFCQSMQFNVKQGLGHFANNTHIGNMGEGEDESGRDRGMGHLFVAYTTTTLQLVTTLPNELHDTETTQFTAPLIMSGMRAPAPHDDFRPSMAFLNIMKMKYEDKINGNIDGDKL</sequence>
<feature type="non-terminal residue" evidence="1">
    <location>
        <position position="126"/>
    </location>
</feature>
<gene>
    <name evidence="1" type="ORF">PENTCL1PPCAC_27228</name>
</gene>
<keyword evidence="2" id="KW-1185">Reference proteome</keyword>
<proteinExistence type="predicted"/>
<evidence type="ECO:0000313" key="2">
    <source>
        <dbReference type="Proteomes" id="UP001432027"/>
    </source>
</evidence>
<evidence type="ECO:0000313" key="1">
    <source>
        <dbReference type="EMBL" id="GMT05054.1"/>
    </source>
</evidence>
<dbReference type="Proteomes" id="UP001432027">
    <property type="component" value="Unassembled WGS sequence"/>
</dbReference>
<organism evidence="1 2">
    <name type="scientific">Pristionchus entomophagus</name>
    <dbReference type="NCBI Taxonomy" id="358040"/>
    <lineage>
        <taxon>Eukaryota</taxon>
        <taxon>Metazoa</taxon>
        <taxon>Ecdysozoa</taxon>
        <taxon>Nematoda</taxon>
        <taxon>Chromadorea</taxon>
        <taxon>Rhabditida</taxon>
        <taxon>Rhabditina</taxon>
        <taxon>Diplogasteromorpha</taxon>
        <taxon>Diplogasteroidea</taxon>
        <taxon>Neodiplogasteridae</taxon>
        <taxon>Pristionchus</taxon>
    </lineage>
</organism>
<reference evidence="1" key="1">
    <citation type="submission" date="2023-10" db="EMBL/GenBank/DDBJ databases">
        <title>Genome assembly of Pristionchus species.</title>
        <authorList>
            <person name="Yoshida K."/>
            <person name="Sommer R.J."/>
        </authorList>
    </citation>
    <scope>NUCLEOTIDE SEQUENCE</scope>
    <source>
        <strain evidence="1">RS0144</strain>
    </source>
</reference>
<comment type="caution">
    <text evidence="1">The sequence shown here is derived from an EMBL/GenBank/DDBJ whole genome shotgun (WGS) entry which is preliminary data.</text>
</comment>